<dbReference type="GO" id="GO:0009279">
    <property type="term" value="C:cell outer membrane"/>
    <property type="evidence" value="ECO:0007669"/>
    <property type="project" value="UniProtKB-SubCell"/>
</dbReference>
<dbReference type="PROSITE" id="PS52016">
    <property type="entry name" value="TONB_DEPENDENT_REC_3"/>
    <property type="match status" value="1"/>
</dbReference>
<dbReference type="Pfam" id="PF00593">
    <property type="entry name" value="TonB_dep_Rec_b-barrel"/>
    <property type="match status" value="1"/>
</dbReference>
<dbReference type="SUPFAM" id="SSF56935">
    <property type="entry name" value="Porins"/>
    <property type="match status" value="1"/>
</dbReference>
<evidence type="ECO:0000256" key="10">
    <source>
        <dbReference type="PROSITE-ProRule" id="PRU01360"/>
    </source>
</evidence>
<protein>
    <submittedName>
        <fullName evidence="14">TonB-dependent receptor</fullName>
    </submittedName>
</protein>
<feature type="chain" id="PRO_5041288070" evidence="12">
    <location>
        <begin position="23"/>
        <end position="1064"/>
    </location>
</feature>
<comment type="subcellular location">
    <subcellularLocation>
        <location evidence="1 10">Cell outer membrane</location>
        <topology evidence="1 10">Multi-pass membrane protein</topology>
    </subcellularLocation>
</comment>
<dbReference type="Pfam" id="PF07660">
    <property type="entry name" value="STN"/>
    <property type="match status" value="1"/>
</dbReference>
<evidence type="ECO:0000256" key="11">
    <source>
        <dbReference type="RuleBase" id="RU003357"/>
    </source>
</evidence>
<organism evidence="14 15">
    <name type="scientific">Gaoshiqia sediminis</name>
    <dbReference type="NCBI Taxonomy" id="2986998"/>
    <lineage>
        <taxon>Bacteria</taxon>
        <taxon>Pseudomonadati</taxon>
        <taxon>Bacteroidota</taxon>
        <taxon>Bacteroidia</taxon>
        <taxon>Marinilabiliales</taxon>
        <taxon>Prolixibacteraceae</taxon>
        <taxon>Gaoshiqia</taxon>
    </lineage>
</organism>
<evidence type="ECO:0000256" key="3">
    <source>
        <dbReference type="ARBA" id="ARBA00022452"/>
    </source>
</evidence>
<evidence type="ECO:0000259" key="13">
    <source>
        <dbReference type="SMART" id="SM00965"/>
    </source>
</evidence>
<accession>A0AA41Y0U6</accession>
<dbReference type="SUPFAM" id="SSF49464">
    <property type="entry name" value="Carboxypeptidase regulatory domain-like"/>
    <property type="match status" value="1"/>
</dbReference>
<dbReference type="InterPro" id="IPR023996">
    <property type="entry name" value="TonB-dep_OMP_SusC/RagA"/>
</dbReference>
<dbReference type="RefSeq" id="WP_282589993.1">
    <property type="nucleotide sequence ID" value="NZ_JAPAAF010000001.1"/>
</dbReference>
<dbReference type="InterPro" id="IPR023997">
    <property type="entry name" value="TonB-dep_OMP_SusC/RagA_CS"/>
</dbReference>
<feature type="signal peptide" evidence="12">
    <location>
        <begin position="1"/>
        <end position="22"/>
    </location>
</feature>
<keyword evidence="4" id="KW-0406">Ion transport</keyword>
<evidence type="ECO:0000256" key="7">
    <source>
        <dbReference type="ARBA" id="ARBA00023077"/>
    </source>
</evidence>
<keyword evidence="7 11" id="KW-0798">TonB box</keyword>
<dbReference type="SMART" id="SM00965">
    <property type="entry name" value="STN"/>
    <property type="match status" value="1"/>
</dbReference>
<dbReference type="Pfam" id="PF13715">
    <property type="entry name" value="CarbopepD_reg_2"/>
    <property type="match status" value="1"/>
</dbReference>
<dbReference type="Gene3D" id="2.170.130.10">
    <property type="entry name" value="TonB-dependent receptor, plug domain"/>
    <property type="match status" value="1"/>
</dbReference>
<gene>
    <name evidence="14" type="ORF">N2K84_01505</name>
</gene>
<dbReference type="InterPro" id="IPR039426">
    <property type="entry name" value="TonB-dep_rcpt-like"/>
</dbReference>
<keyword evidence="4" id="KW-0410">Iron transport</keyword>
<dbReference type="GO" id="GO:0006826">
    <property type="term" value="P:iron ion transport"/>
    <property type="evidence" value="ECO:0007669"/>
    <property type="project" value="UniProtKB-KW"/>
</dbReference>
<dbReference type="Proteomes" id="UP001163821">
    <property type="component" value="Unassembled WGS sequence"/>
</dbReference>
<keyword evidence="3 10" id="KW-1134">Transmembrane beta strand</keyword>
<feature type="domain" description="Secretin/TonB short N-terminal" evidence="13">
    <location>
        <begin position="49"/>
        <end position="100"/>
    </location>
</feature>
<dbReference type="NCBIfam" id="TIGR04056">
    <property type="entry name" value="OMP_RagA_SusC"/>
    <property type="match status" value="1"/>
</dbReference>
<dbReference type="AlphaFoldDB" id="A0AA41Y0U6"/>
<dbReference type="InterPro" id="IPR011662">
    <property type="entry name" value="Secretin/TonB_short_N"/>
</dbReference>
<dbReference type="InterPro" id="IPR008969">
    <property type="entry name" value="CarboxyPept-like_regulatory"/>
</dbReference>
<comment type="caution">
    <text evidence="14">The sequence shown here is derived from an EMBL/GenBank/DDBJ whole genome shotgun (WGS) entry which is preliminary data.</text>
</comment>
<evidence type="ECO:0000256" key="9">
    <source>
        <dbReference type="ARBA" id="ARBA00023237"/>
    </source>
</evidence>
<evidence type="ECO:0000313" key="14">
    <source>
        <dbReference type="EMBL" id="MCW0481386.1"/>
    </source>
</evidence>
<evidence type="ECO:0000256" key="12">
    <source>
        <dbReference type="SAM" id="SignalP"/>
    </source>
</evidence>
<dbReference type="EMBL" id="JAPAAF010000001">
    <property type="protein sequence ID" value="MCW0481386.1"/>
    <property type="molecule type" value="Genomic_DNA"/>
</dbReference>
<evidence type="ECO:0000256" key="5">
    <source>
        <dbReference type="ARBA" id="ARBA00022692"/>
    </source>
</evidence>
<keyword evidence="2 10" id="KW-0813">Transport</keyword>
<dbReference type="Pfam" id="PF07715">
    <property type="entry name" value="Plug"/>
    <property type="match status" value="1"/>
</dbReference>
<dbReference type="InterPro" id="IPR036942">
    <property type="entry name" value="Beta-barrel_TonB_sf"/>
</dbReference>
<keyword evidence="9 10" id="KW-0998">Cell outer membrane</keyword>
<evidence type="ECO:0000256" key="4">
    <source>
        <dbReference type="ARBA" id="ARBA00022496"/>
    </source>
</evidence>
<dbReference type="InterPro" id="IPR037066">
    <property type="entry name" value="Plug_dom_sf"/>
</dbReference>
<dbReference type="Gene3D" id="2.40.170.20">
    <property type="entry name" value="TonB-dependent receptor, beta-barrel domain"/>
    <property type="match status" value="1"/>
</dbReference>
<dbReference type="NCBIfam" id="TIGR04057">
    <property type="entry name" value="SusC_RagA_signa"/>
    <property type="match status" value="1"/>
</dbReference>
<name>A0AA41Y0U6_9BACT</name>
<dbReference type="FunFam" id="2.60.40.1120:FF:000003">
    <property type="entry name" value="Outer membrane protein Omp121"/>
    <property type="match status" value="1"/>
</dbReference>
<dbReference type="Gene3D" id="2.60.40.1120">
    <property type="entry name" value="Carboxypeptidase-like, regulatory domain"/>
    <property type="match status" value="1"/>
</dbReference>
<evidence type="ECO:0000256" key="2">
    <source>
        <dbReference type="ARBA" id="ARBA00022448"/>
    </source>
</evidence>
<proteinExistence type="inferred from homology"/>
<keyword evidence="8 10" id="KW-0472">Membrane</keyword>
<evidence type="ECO:0000256" key="1">
    <source>
        <dbReference type="ARBA" id="ARBA00004571"/>
    </source>
</evidence>
<evidence type="ECO:0000256" key="8">
    <source>
        <dbReference type="ARBA" id="ARBA00023136"/>
    </source>
</evidence>
<keyword evidence="14" id="KW-0675">Receptor</keyword>
<evidence type="ECO:0000313" key="15">
    <source>
        <dbReference type="Proteomes" id="UP001163821"/>
    </source>
</evidence>
<reference evidence="14" key="1">
    <citation type="submission" date="2022-10" db="EMBL/GenBank/DDBJ databases">
        <title>Gaoshiqiia sediminis gen. nov., sp. nov., isolated from coastal sediment.</title>
        <authorList>
            <person name="Yu W.X."/>
            <person name="Mu D.S."/>
            <person name="Du J.Z."/>
            <person name="Liang Y.Q."/>
        </authorList>
    </citation>
    <scope>NUCLEOTIDE SEQUENCE</scope>
    <source>
        <strain evidence="14">A06</strain>
    </source>
</reference>
<dbReference type="InterPro" id="IPR012910">
    <property type="entry name" value="Plug_dom"/>
</dbReference>
<comment type="similarity">
    <text evidence="10 11">Belongs to the TonB-dependent receptor family.</text>
</comment>
<sequence length="1064" mass="117278">MKLTLFAILVSVVQIFATNAHAQQTRLSLNLKNTSIRSVLGQIENQTAFYFIYNAKAVDVEKVVSIEVENESIPEILDKIFEGTNVAYKIDKRQIAISTDLTKSAVQQEITVSGRVTDSSGVALPGVTVVLKGTTQGTITDSDGNYTLASVSSDATLVFSFVGMKSQEILVSGKTSINIIMAEETLGIEEVVAIGYGTQRREDVTSAISSVTSENFIKIPTPDAAQLIRGQVAGLAVITPDANPLSTSQIILRGVTTLSSGTSPLILIDGIPGGLNTVSPNDIERIDVLKDGSAAAIYGTRGTNGVILITTKKSKGEIEPSIEINAYLSTQQIVKKLPMMTAEQYREKIAMGKPGLDQGANVDWVDEILQTPFSQTYSVNLRGGSSRTSYIASFDYTSNEGIVKRSKVDMIFPRLNVIHRMFDNKLKIDASVSGYHREYGIPYNNGVYQSAIIYNPTTPIKDADGKWTESAREMYENPLALLNETEGENNITNLRMYSAVTFNPIAGLDIKYLASRETYNHFGGYYETKQHRSTVIQGRNGYASRSTDRSQNDLMELTAQYSKVVNNAHNITVLAGHSWNQTNYQSASMSNYDFPSDDYGYNNMGLGAALTDGTASQSTYQSEYKLVGYFGRLNYNYKGKYYASASVRHEGSSKFGADNKWGTFPAVTVGWTIKEEPFMQAVGFVSALKLRAGFGITGTEPGSPYLSLNTINFGGFGYYGGEWVNLLRPGSNPNPDLRWEKKEETNIGLDFGLLNDRISGSIDVYNRDTKDLIWNYTVPVPPYLYSSITANAGSIRNKGIEVSLNFFPVKRDEITWSSNFNFSTNKSKLLSLSNDKYVSSGFANAGHTLAPIQQTTHRIQEGEPIGNFYGYKSIDIDENGHWIIEGEDGNPKPIAEQQPTDKKILGNGLPKAYLNWNNSIVYKQFDLGITMRGAFGFQILNMAEMNFAVPVNIGGGNIMEKAYDDIYGKRPLADDQELQYVSYFVQDGDYWKIDNVTVGFSPNLKSNKWVKSMRIYGSVSNLAVITNYTGIDPEVNVQGLAPGNDDRYRYPSARTFTLGLNLNF</sequence>
<keyword evidence="15" id="KW-1185">Reference proteome</keyword>
<keyword evidence="12" id="KW-0732">Signal</keyword>
<keyword evidence="6" id="KW-0408">Iron</keyword>
<dbReference type="InterPro" id="IPR000531">
    <property type="entry name" value="Beta-barrel_TonB"/>
</dbReference>
<keyword evidence="5 10" id="KW-0812">Transmembrane</keyword>
<evidence type="ECO:0000256" key="6">
    <source>
        <dbReference type="ARBA" id="ARBA00023004"/>
    </source>
</evidence>